<accession>A0A059EBW2</accession>
<gene>
    <name evidence="2" type="ORF">DCG65_12595</name>
    <name evidence="3" type="ORF">DD728_11775</name>
    <name evidence="4" type="ORF">HY36_01815</name>
</gene>
<reference evidence="4 5" key="1">
    <citation type="journal article" date="2014" name="Antonie Van Leeuwenhoek">
        <title>Hyphomonas beringensis sp. nov. and Hyphomonas chukchiensis sp. nov., isolated from surface seawater of the Bering Sea and Chukchi Sea.</title>
        <authorList>
            <person name="Li C."/>
            <person name="Lai Q."/>
            <person name="Li G."/>
            <person name="Dong C."/>
            <person name="Wang J."/>
            <person name="Liao Y."/>
            <person name="Shao Z."/>
        </authorList>
    </citation>
    <scope>NUCLEOTIDE SEQUENCE [LARGE SCALE GENOMIC DNA]</scope>
    <source>
        <strain evidence="4 5">22II1-22F38</strain>
    </source>
</reference>
<protein>
    <submittedName>
        <fullName evidence="2">Transglutaminase family protein</fullName>
    </submittedName>
</protein>
<dbReference type="eggNOG" id="COG1305">
    <property type="taxonomic scope" value="Bacteria"/>
</dbReference>
<dbReference type="Proteomes" id="UP000263957">
    <property type="component" value="Unassembled WGS sequence"/>
</dbReference>
<dbReference type="RefSeq" id="WP_035547405.1">
    <property type="nucleotide sequence ID" value="NZ_AWFH01000001.1"/>
</dbReference>
<evidence type="ECO:0000313" key="7">
    <source>
        <dbReference type="Proteomes" id="UP000263957"/>
    </source>
</evidence>
<comment type="caution">
    <text evidence="4">The sequence shown here is derived from an EMBL/GenBank/DDBJ whole genome shotgun (WGS) entry which is preliminary data.</text>
</comment>
<dbReference type="InterPro" id="IPR038765">
    <property type="entry name" value="Papain-like_cys_pep_sf"/>
</dbReference>
<evidence type="ECO:0000313" key="4">
    <source>
        <dbReference type="EMBL" id="KCZ65143.1"/>
    </source>
</evidence>
<keyword evidence="5" id="KW-1185">Reference proteome</keyword>
<dbReference type="STRING" id="1280948.HY36_01815"/>
<dbReference type="PATRIC" id="fig|1280948.3.peg.357"/>
<dbReference type="OrthoDB" id="9804023at2"/>
<dbReference type="InterPro" id="IPR013589">
    <property type="entry name" value="Bac_transglu_N"/>
</dbReference>
<evidence type="ECO:0000313" key="2">
    <source>
        <dbReference type="EMBL" id="HAE95393.1"/>
    </source>
</evidence>
<dbReference type="SMART" id="SM00460">
    <property type="entry name" value="TGc"/>
    <property type="match status" value="1"/>
</dbReference>
<evidence type="ECO:0000313" key="5">
    <source>
        <dbReference type="Proteomes" id="UP000024547"/>
    </source>
</evidence>
<dbReference type="Proteomes" id="UP000024547">
    <property type="component" value="Unassembled WGS sequence"/>
</dbReference>
<evidence type="ECO:0000313" key="6">
    <source>
        <dbReference type="Proteomes" id="UP000259173"/>
    </source>
</evidence>
<sequence length="266" mass="28954">MRLTVDHTSTYTYETGVSYALQQVRKRPVSLPSQSILSWDLSIDGARLETSYTDHHGNLVDLVQVDPDASSVTVSVKGEVETHDMSGMMGGHRQLVPLWLYKRPTGLTAPAKGLRALAGKFGSNTAQDVGVLHEVMAEIATHVAYQTNETDSETTAEEALQKGQGVCQDHAHIFISVARLLGFPTRYVSGYLMMTDRIDQDAGHAWAEAWVDGLGWTGFDVSNGICPDARYIQVATGLDYRDAAPIRGMVYGAGAENLVVSIQVQQ</sequence>
<dbReference type="Proteomes" id="UP000259173">
    <property type="component" value="Unassembled WGS sequence"/>
</dbReference>
<organism evidence="4 5">
    <name type="scientific">Hyphomonas atlantica</name>
    <dbReference type="NCBI Taxonomy" id="1280948"/>
    <lineage>
        <taxon>Bacteria</taxon>
        <taxon>Pseudomonadati</taxon>
        <taxon>Pseudomonadota</taxon>
        <taxon>Alphaproteobacteria</taxon>
        <taxon>Hyphomonadales</taxon>
        <taxon>Hyphomonadaceae</taxon>
        <taxon>Hyphomonas</taxon>
    </lineage>
</organism>
<proteinExistence type="predicted"/>
<dbReference type="SUPFAM" id="SSF54001">
    <property type="entry name" value="Cysteine proteinases"/>
    <property type="match status" value="1"/>
</dbReference>
<feature type="domain" description="Transglutaminase-like" evidence="1">
    <location>
        <begin position="159"/>
        <end position="223"/>
    </location>
</feature>
<dbReference type="InterPro" id="IPR002931">
    <property type="entry name" value="Transglutaminase-like"/>
</dbReference>
<reference evidence="6 7" key="2">
    <citation type="journal article" date="2018" name="Nat. Biotechnol.">
        <title>A standardized bacterial taxonomy based on genome phylogeny substantially revises the tree of life.</title>
        <authorList>
            <person name="Parks D.H."/>
            <person name="Chuvochina M."/>
            <person name="Waite D.W."/>
            <person name="Rinke C."/>
            <person name="Skarshewski A."/>
            <person name="Chaumeil P.A."/>
            <person name="Hugenholtz P."/>
        </authorList>
    </citation>
    <scope>NUCLEOTIDE SEQUENCE [LARGE SCALE GENOMIC DNA]</scope>
    <source>
        <strain evidence="3">UBA10378</strain>
        <strain evidence="2">UBA8557</strain>
    </source>
</reference>
<dbReference type="Gene3D" id="3.10.620.30">
    <property type="match status" value="1"/>
</dbReference>
<dbReference type="EMBL" id="AWFH01000001">
    <property type="protein sequence ID" value="KCZ65143.1"/>
    <property type="molecule type" value="Genomic_DNA"/>
</dbReference>
<dbReference type="Pfam" id="PF01841">
    <property type="entry name" value="Transglut_core"/>
    <property type="match status" value="1"/>
</dbReference>
<dbReference type="PANTHER" id="PTHR33490:SF6">
    <property type="entry name" value="SLL1049 PROTEIN"/>
    <property type="match status" value="1"/>
</dbReference>
<dbReference type="EMBL" id="DMBR01000380">
    <property type="protein sequence ID" value="HAE95393.1"/>
    <property type="molecule type" value="Genomic_DNA"/>
</dbReference>
<dbReference type="Pfam" id="PF08379">
    <property type="entry name" value="Bact_transglu_N"/>
    <property type="match status" value="1"/>
</dbReference>
<dbReference type="GeneID" id="92499633"/>
<name>A0A059EBW2_9PROT</name>
<evidence type="ECO:0000259" key="1">
    <source>
        <dbReference type="SMART" id="SM00460"/>
    </source>
</evidence>
<dbReference type="AlphaFoldDB" id="A0A059EBW2"/>
<dbReference type="EMBL" id="DOGS01000236">
    <property type="protein sequence ID" value="HBQ49536.1"/>
    <property type="molecule type" value="Genomic_DNA"/>
</dbReference>
<evidence type="ECO:0000313" key="3">
    <source>
        <dbReference type="EMBL" id="HBQ49536.1"/>
    </source>
</evidence>
<dbReference type="PANTHER" id="PTHR33490">
    <property type="entry name" value="BLR5614 PROTEIN-RELATED"/>
    <property type="match status" value="1"/>
</dbReference>